<sequence>MFKKVWLARAMLFLPLAAMAGQEGTKVEPQAMAKRAAALYDANRLDSLIAALSDSSTGEFHDRDLYVFVFDTEGNTVAHGANDALLGRTLIGLRDVEGHEFARSFVETVQTDDQGWVDYIWQNPQTKAPERKPSYFTRIDDNLLLGVGV</sequence>
<evidence type="ECO:0000256" key="2">
    <source>
        <dbReference type="ARBA" id="ARBA00022475"/>
    </source>
</evidence>
<dbReference type="Pfam" id="PF17200">
    <property type="entry name" value="sCache_2"/>
    <property type="match status" value="1"/>
</dbReference>
<proteinExistence type="predicted"/>
<reference evidence="8 9" key="1">
    <citation type="submission" date="2022-04" db="EMBL/GenBank/DDBJ databases">
        <title>Roseobacter sp. WL0113 is a bacterium isolated from neritic sediment.</title>
        <authorList>
            <person name="Wang L."/>
            <person name="He W."/>
            <person name="Zhang D.-F."/>
        </authorList>
    </citation>
    <scope>NUCLEOTIDE SEQUENCE [LARGE SCALE GENOMIC DNA]</scope>
    <source>
        <strain evidence="8 9">WL0113</strain>
    </source>
</reference>
<feature type="chain" id="PRO_5047136574" evidence="6">
    <location>
        <begin position="21"/>
        <end position="149"/>
    </location>
</feature>
<evidence type="ECO:0000256" key="1">
    <source>
        <dbReference type="ARBA" id="ARBA00004651"/>
    </source>
</evidence>
<dbReference type="Proteomes" id="UP001208690">
    <property type="component" value="Unassembled WGS sequence"/>
</dbReference>
<dbReference type="Gene3D" id="3.30.450.20">
    <property type="entry name" value="PAS domain"/>
    <property type="match status" value="1"/>
</dbReference>
<comment type="caution">
    <text evidence="8">The sequence shown here is derived from an EMBL/GenBank/DDBJ whole genome shotgun (WGS) entry which is preliminary data.</text>
</comment>
<keyword evidence="5" id="KW-0472">Membrane</keyword>
<keyword evidence="6" id="KW-0732">Signal</keyword>
<keyword evidence="4" id="KW-1133">Transmembrane helix</keyword>
<protein>
    <submittedName>
        <fullName evidence="8">Cache domain-containing protein</fullName>
    </submittedName>
</protein>
<evidence type="ECO:0000256" key="4">
    <source>
        <dbReference type="ARBA" id="ARBA00022989"/>
    </source>
</evidence>
<evidence type="ECO:0000313" key="9">
    <source>
        <dbReference type="Proteomes" id="UP001208690"/>
    </source>
</evidence>
<dbReference type="InterPro" id="IPR033480">
    <property type="entry name" value="sCache_2"/>
</dbReference>
<dbReference type="EMBL" id="JALIEB010000021">
    <property type="protein sequence ID" value="MCV3273874.1"/>
    <property type="molecule type" value="Genomic_DNA"/>
</dbReference>
<accession>A0ABT3BJX4</accession>
<keyword evidence="2" id="KW-1003">Cell membrane</keyword>
<keyword evidence="9" id="KW-1185">Reference proteome</keyword>
<evidence type="ECO:0000259" key="7">
    <source>
        <dbReference type="Pfam" id="PF17200"/>
    </source>
</evidence>
<evidence type="ECO:0000313" key="8">
    <source>
        <dbReference type="EMBL" id="MCV3273874.1"/>
    </source>
</evidence>
<dbReference type="RefSeq" id="WP_263846080.1">
    <property type="nucleotide sequence ID" value="NZ_JALIEB010000021.1"/>
</dbReference>
<name>A0ABT3BJX4_9RHOB</name>
<comment type="subcellular location">
    <subcellularLocation>
        <location evidence="1">Cell membrane</location>
        <topology evidence="1">Multi-pass membrane protein</topology>
    </subcellularLocation>
</comment>
<evidence type="ECO:0000256" key="3">
    <source>
        <dbReference type="ARBA" id="ARBA00022692"/>
    </source>
</evidence>
<keyword evidence="3" id="KW-0812">Transmembrane</keyword>
<feature type="signal peptide" evidence="6">
    <location>
        <begin position="1"/>
        <end position="20"/>
    </location>
</feature>
<evidence type="ECO:0000256" key="6">
    <source>
        <dbReference type="SAM" id="SignalP"/>
    </source>
</evidence>
<feature type="domain" description="Single Cache" evidence="7">
    <location>
        <begin position="60"/>
        <end position="137"/>
    </location>
</feature>
<evidence type="ECO:0000256" key="5">
    <source>
        <dbReference type="ARBA" id="ARBA00023136"/>
    </source>
</evidence>
<gene>
    <name evidence="8" type="ORF">MUB52_20765</name>
</gene>
<organism evidence="8 9">
    <name type="scientific">Roseobacter sinensis</name>
    <dbReference type="NCBI Taxonomy" id="2931391"/>
    <lineage>
        <taxon>Bacteria</taxon>
        <taxon>Pseudomonadati</taxon>
        <taxon>Pseudomonadota</taxon>
        <taxon>Alphaproteobacteria</taxon>
        <taxon>Rhodobacterales</taxon>
        <taxon>Roseobacteraceae</taxon>
        <taxon>Roseobacter</taxon>
    </lineage>
</organism>